<dbReference type="PANTHER" id="PTHR23403">
    <property type="entry name" value="TREHALASE"/>
    <property type="match status" value="1"/>
</dbReference>
<dbReference type="EC" id="3.2.1.28" evidence="3 7"/>
<organism evidence="10 11">
    <name type="scientific">Petrolisthes cinctipes</name>
    <name type="common">Flat porcelain crab</name>
    <dbReference type="NCBI Taxonomy" id="88211"/>
    <lineage>
        <taxon>Eukaryota</taxon>
        <taxon>Metazoa</taxon>
        <taxon>Ecdysozoa</taxon>
        <taxon>Arthropoda</taxon>
        <taxon>Crustacea</taxon>
        <taxon>Multicrustacea</taxon>
        <taxon>Malacostraca</taxon>
        <taxon>Eumalacostraca</taxon>
        <taxon>Eucarida</taxon>
        <taxon>Decapoda</taxon>
        <taxon>Pleocyemata</taxon>
        <taxon>Anomura</taxon>
        <taxon>Galatheoidea</taxon>
        <taxon>Porcellanidae</taxon>
        <taxon>Petrolisthes</taxon>
    </lineage>
</organism>
<comment type="catalytic activity">
    <reaction evidence="1 7">
        <text>alpha,alpha-trehalose + H2O = alpha-D-glucose + beta-D-glucose</text>
        <dbReference type="Rhea" id="RHEA:32675"/>
        <dbReference type="ChEBI" id="CHEBI:15377"/>
        <dbReference type="ChEBI" id="CHEBI:15903"/>
        <dbReference type="ChEBI" id="CHEBI:16551"/>
        <dbReference type="ChEBI" id="CHEBI:17925"/>
        <dbReference type="EC" id="3.2.1.28"/>
    </reaction>
</comment>
<evidence type="ECO:0000256" key="3">
    <source>
        <dbReference type="ARBA" id="ARBA00012757"/>
    </source>
</evidence>
<dbReference type="Proteomes" id="UP001286313">
    <property type="component" value="Unassembled WGS sequence"/>
</dbReference>
<evidence type="ECO:0000313" key="11">
    <source>
        <dbReference type="Proteomes" id="UP001286313"/>
    </source>
</evidence>
<evidence type="ECO:0000256" key="8">
    <source>
        <dbReference type="SAM" id="MobiDB-lite"/>
    </source>
</evidence>
<evidence type="ECO:0000256" key="1">
    <source>
        <dbReference type="ARBA" id="ARBA00001576"/>
    </source>
</evidence>
<feature type="compositionally biased region" description="Low complexity" evidence="8">
    <location>
        <begin position="59"/>
        <end position="69"/>
    </location>
</feature>
<dbReference type="GO" id="GO:0005993">
    <property type="term" value="P:trehalose catabolic process"/>
    <property type="evidence" value="ECO:0007669"/>
    <property type="project" value="TreeGrafter"/>
</dbReference>
<keyword evidence="9" id="KW-0472">Membrane</keyword>
<dbReference type="Pfam" id="PF01204">
    <property type="entry name" value="Trehalase"/>
    <property type="match status" value="1"/>
</dbReference>
<dbReference type="AlphaFoldDB" id="A0AAE1G0Z5"/>
<dbReference type="GO" id="GO:0004555">
    <property type="term" value="F:alpha,alpha-trehalase activity"/>
    <property type="evidence" value="ECO:0007669"/>
    <property type="project" value="UniProtKB-EC"/>
</dbReference>
<accession>A0AAE1G0Z5</accession>
<keyword evidence="9" id="KW-0812">Transmembrane</keyword>
<evidence type="ECO:0000256" key="5">
    <source>
        <dbReference type="ARBA" id="ARBA00022801"/>
    </source>
</evidence>
<feature type="region of interest" description="Disordered" evidence="8">
    <location>
        <begin position="1"/>
        <end position="25"/>
    </location>
</feature>
<evidence type="ECO:0000256" key="4">
    <source>
        <dbReference type="ARBA" id="ARBA00019905"/>
    </source>
</evidence>
<dbReference type="PROSITE" id="PS00928">
    <property type="entry name" value="TREHALASE_2"/>
    <property type="match status" value="1"/>
</dbReference>
<sequence length="674" mass="77742">MTIDDDDRADDVINSEGDSEDGECKHTMEPRMLGISWFHGGQWLVGIVLLSVMGSSSSTSPLSISTPTPAQVSSSPPAPKLDTMERCKVFCNPKILYFVQGMQIFNDSKHFLDLKLKHPPQEVEDNFTHLLNTTKHNPSRQQVKEYLEENFDDSESALVPWIPGDWNPTPKYVKDVYDLPLRNWIQEVNARWKVLGRKLSEDVKINEDLTSQIYVPNPFIIPGGRFTEMYYWDSYWIIEGLLLSGMHDTAKGMIENFIYLVNKFGYVPNGTRKYYLGRSQPPFLTIMVNLYWKHTKDINFIKQSVMALEKEYSFWIKKRSITITVDNKRYRVFHYNVTTSEPRPESYHHDEELVENLPYKDKVRVLSGLKSAAESGWDFSSRWMLTEDGVRTKNMTDLNTMAIAPVCLNSLMGLNARLLSEFYDILENTTKSKIYKSLADEMNTTMSRVFWSERDGVWLDYNLLKLELIPGFYPSNLMPLWTETYGSERSPKFIIEQVVAYLDRNNISSFPGGIPTSCVNSGEQWDLPNGWAPLQYIVVMGLHKASKYSHRAETLARSFARVWVLNVYYTYLNMTPHELMEKYKVTEVGSAGHGGEYITQIGFGWTNGVVIKFLSLYGHKIKTRETYDPVPLAVGIVLVIVALISIACYMHRTKVFQRIRWDESEKEEHRHVVP</sequence>
<proteinExistence type="inferred from homology"/>
<dbReference type="InterPro" id="IPR001661">
    <property type="entry name" value="Glyco_hydro_37"/>
</dbReference>
<dbReference type="SUPFAM" id="SSF48208">
    <property type="entry name" value="Six-hairpin glycosidases"/>
    <property type="match status" value="1"/>
</dbReference>
<dbReference type="InterPro" id="IPR008928">
    <property type="entry name" value="6-hairpin_glycosidase_sf"/>
</dbReference>
<feature type="transmembrane region" description="Helical" evidence="9">
    <location>
        <begin position="630"/>
        <end position="650"/>
    </location>
</feature>
<dbReference type="InterPro" id="IPR012341">
    <property type="entry name" value="6hp_glycosidase-like_sf"/>
</dbReference>
<dbReference type="PROSITE" id="PS00927">
    <property type="entry name" value="TREHALASE_1"/>
    <property type="match status" value="1"/>
</dbReference>
<keyword evidence="11" id="KW-1185">Reference proteome</keyword>
<reference evidence="10" key="1">
    <citation type="submission" date="2023-10" db="EMBL/GenBank/DDBJ databases">
        <title>Genome assemblies of two species of porcelain crab, Petrolisthes cinctipes and Petrolisthes manimaculis (Anomura: Porcellanidae).</title>
        <authorList>
            <person name="Angst P."/>
        </authorList>
    </citation>
    <scope>NUCLEOTIDE SEQUENCE</scope>
    <source>
        <strain evidence="10">PB745_01</strain>
        <tissue evidence="10">Gill</tissue>
    </source>
</reference>
<keyword evidence="9" id="KW-1133">Transmembrane helix</keyword>
<evidence type="ECO:0000313" key="10">
    <source>
        <dbReference type="EMBL" id="KAK3883250.1"/>
    </source>
</evidence>
<comment type="similarity">
    <text evidence="2 7">Belongs to the glycosyl hydrolase 37 family.</text>
</comment>
<gene>
    <name evidence="10" type="ORF">Pcinc_012423</name>
</gene>
<dbReference type="EMBL" id="JAWQEG010001001">
    <property type="protein sequence ID" value="KAK3883250.1"/>
    <property type="molecule type" value="Genomic_DNA"/>
</dbReference>
<dbReference type="Gene3D" id="1.50.10.10">
    <property type="match status" value="1"/>
</dbReference>
<dbReference type="InterPro" id="IPR018232">
    <property type="entry name" value="Glyco_hydro_37_CS"/>
</dbReference>
<keyword evidence="6 7" id="KW-0326">Glycosidase</keyword>
<name>A0AAE1G0Z5_PETCI</name>
<dbReference type="PANTHER" id="PTHR23403:SF1">
    <property type="entry name" value="TREHALASE"/>
    <property type="match status" value="1"/>
</dbReference>
<feature type="region of interest" description="Disordered" evidence="8">
    <location>
        <begin position="59"/>
        <end position="79"/>
    </location>
</feature>
<evidence type="ECO:0000256" key="6">
    <source>
        <dbReference type="ARBA" id="ARBA00023295"/>
    </source>
</evidence>
<evidence type="ECO:0000256" key="2">
    <source>
        <dbReference type="ARBA" id="ARBA00005615"/>
    </source>
</evidence>
<protein>
    <recommendedName>
        <fullName evidence="4 7">Trehalase</fullName>
        <ecNumber evidence="3 7">3.2.1.28</ecNumber>
    </recommendedName>
    <alternativeName>
        <fullName evidence="7">Alpha-trehalose glucohydrolase</fullName>
    </alternativeName>
</protein>
<evidence type="ECO:0000256" key="7">
    <source>
        <dbReference type="RuleBase" id="RU361180"/>
    </source>
</evidence>
<evidence type="ECO:0000256" key="9">
    <source>
        <dbReference type="SAM" id="Phobius"/>
    </source>
</evidence>
<comment type="caution">
    <text evidence="10">The sequence shown here is derived from an EMBL/GenBank/DDBJ whole genome shotgun (WGS) entry which is preliminary data.</text>
</comment>
<dbReference type="PRINTS" id="PR00744">
    <property type="entry name" value="GLHYDRLASE37"/>
</dbReference>
<keyword evidence="5 7" id="KW-0378">Hydrolase</keyword>